<dbReference type="InterPro" id="IPR000700">
    <property type="entry name" value="PAS-assoc_C"/>
</dbReference>
<keyword evidence="5" id="KW-0812">Transmembrane</keyword>
<dbReference type="RefSeq" id="WP_174408979.1">
    <property type="nucleotide sequence ID" value="NZ_BLVP01000005.1"/>
</dbReference>
<dbReference type="SUPFAM" id="SSF58104">
    <property type="entry name" value="Methyl-accepting chemotaxis protein (MCP) signaling domain"/>
    <property type="match status" value="1"/>
</dbReference>
<name>A0A7J0BSZ5_9BACT</name>
<dbReference type="Gene3D" id="3.30.450.20">
    <property type="entry name" value="PAS domain"/>
    <property type="match status" value="1"/>
</dbReference>
<dbReference type="PANTHER" id="PTHR32089">
    <property type="entry name" value="METHYL-ACCEPTING CHEMOTAXIS PROTEIN MCPB"/>
    <property type="match status" value="1"/>
</dbReference>
<feature type="domain" description="PAC" evidence="7">
    <location>
        <begin position="330"/>
        <end position="382"/>
    </location>
</feature>
<dbReference type="Gene3D" id="6.10.340.10">
    <property type="match status" value="1"/>
</dbReference>
<dbReference type="Gene3D" id="1.10.287.950">
    <property type="entry name" value="Methyl-accepting chemotaxis protein"/>
    <property type="match status" value="1"/>
</dbReference>
<sequence length="669" mass="72255">MRFLHHSLGMKVFLLVTVASLLSFTGLFLANSYKQKETAFYLIHDSAVAISDMLLSAIEDPMSVGDDAGTAAKFEHIREEYKTIDVFLTDYNGVVTYGTRPETLRKELAGAYGDEGLSAMVRTSLRQPGTEFETLTIKGTPYFVSTNTIPNEEGCHHCHGASRAILGSMVMLKDISGEVGMLRSAQYTGAGISLAGLVALVSVLLLFMKFGIVNRIRRITDVSHEIEEGNYSINFSDSGIDELGRLSGNLAKMVETIRDQLQYNRSVLNGIIVPLVVVNREQAVDYANAPMRAILGVEGDMASMRLNRVLERGGHGEDIVSVVLATKRSASGHMTYRRSDGVEFPLQYEFSPLKDADGEVTGVIGVMIDLTQEEKDKARIEANRRNLLTVAEQVTAISMNLASAAQQLSSQMTEVTGNFEQTASQTSQVATAMEEMNVTVMEVTQSAASTAQMAEKASAEASTGGQEMAATVRETQEMSDHAATMAESLNALADSAQNIGNVIGVINDIADQTNLLALNAAIEAARAGEAGRGFAVVADEVRKLAEKTMTATREVEEAVVLIQESTRSAVQGMNDTRKRSVSTAEKAGQTGSIFANIVKRSEDMADMVRSIATASEQQSATSEEINRSINAINDLSQAIAGRIQEANDAIREVAGMAHKLNVMVERFKE</sequence>
<feature type="domain" description="Methyl-accepting transducer" evidence="6">
    <location>
        <begin position="397"/>
        <end position="633"/>
    </location>
</feature>
<gene>
    <name evidence="9" type="primary">dcrA_2</name>
    <name evidence="9" type="ORF">DSM19430T_09760</name>
</gene>
<keyword evidence="5" id="KW-1133">Transmembrane helix</keyword>
<dbReference type="InterPro" id="IPR035965">
    <property type="entry name" value="PAS-like_dom_sf"/>
</dbReference>
<dbReference type="Pfam" id="PF13426">
    <property type="entry name" value="PAS_9"/>
    <property type="match status" value="1"/>
</dbReference>
<dbReference type="FunFam" id="1.10.287.950:FF:000001">
    <property type="entry name" value="Methyl-accepting chemotaxis sensory transducer"/>
    <property type="match status" value="1"/>
</dbReference>
<dbReference type="PROSITE" id="PS50113">
    <property type="entry name" value="PAC"/>
    <property type="match status" value="1"/>
</dbReference>
<dbReference type="CDD" id="cd06225">
    <property type="entry name" value="HAMP"/>
    <property type="match status" value="1"/>
</dbReference>
<feature type="transmembrane region" description="Helical" evidence="5">
    <location>
        <begin position="187"/>
        <end position="208"/>
    </location>
</feature>
<dbReference type="EMBL" id="BLVP01000005">
    <property type="protein sequence ID" value="GFM36292.1"/>
    <property type="molecule type" value="Genomic_DNA"/>
</dbReference>
<dbReference type="InterPro" id="IPR003660">
    <property type="entry name" value="HAMP_dom"/>
</dbReference>
<dbReference type="GO" id="GO:0004888">
    <property type="term" value="F:transmembrane signaling receptor activity"/>
    <property type="evidence" value="ECO:0007669"/>
    <property type="project" value="InterPro"/>
</dbReference>
<dbReference type="PROSITE" id="PS50885">
    <property type="entry name" value="HAMP"/>
    <property type="match status" value="1"/>
</dbReference>
<dbReference type="SMART" id="SM00086">
    <property type="entry name" value="PAC"/>
    <property type="match status" value="1"/>
</dbReference>
<comment type="subcellular location">
    <subcellularLocation>
        <location evidence="1">Membrane</location>
    </subcellularLocation>
</comment>
<dbReference type="NCBIfam" id="TIGR00229">
    <property type="entry name" value="sensory_box"/>
    <property type="match status" value="1"/>
</dbReference>
<dbReference type="Pfam" id="PF00672">
    <property type="entry name" value="HAMP"/>
    <property type="match status" value="1"/>
</dbReference>
<dbReference type="CDD" id="cd11386">
    <property type="entry name" value="MCP_signal"/>
    <property type="match status" value="1"/>
</dbReference>
<reference evidence="9 10" key="1">
    <citation type="submission" date="2020-05" db="EMBL/GenBank/DDBJ databases">
        <title>Draft genome sequence of Desulfovibrio psychrotolerans JS1T.</title>
        <authorList>
            <person name="Ueno A."/>
            <person name="Tamazawa S."/>
            <person name="Tamamura S."/>
            <person name="Murakami T."/>
            <person name="Kiyama T."/>
            <person name="Inomata H."/>
            <person name="Amano Y."/>
            <person name="Miyakawa K."/>
            <person name="Tamaki H."/>
            <person name="Naganuma T."/>
            <person name="Kaneko K."/>
        </authorList>
    </citation>
    <scope>NUCLEOTIDE SEQUENCE [LARGE SCALE GENOMIC DNA]</scope>
    <source>
        <strain evidence="9 10">JS1</strain>
    </source>
</reference>
<keyword evidence="10" id="KW-1185">Reference proteome</keyword>
<keyword evidence="9" id="KW-0675">Receptor</keyword>
<comment type="caution">
    <text evidence="9">The sequence shown here is derived from an EMBL/GenBank/DDBJ whole genome shotgun (WGS) entry which is preliminary data.</text>
</comment>
<evidence type="ECO:0000313" key="9">
    <source>
        <dbReference type="EMBL" id="GFM36292.1"/>
    </source>
</evidence>
<comment type="similarity">
    <text evidence="3">Belongs to the methyl-accepting chemotaxis (MCP) protein family.</text>
</comment>
<evidence type="ECO:0000256" key="2">
    <source>
        <dbReference type="ARBA" id="ARBA00023224"/>
    </source>
</evidence>
<evidence type="ECO:0000256" key="3">
    <source>
        <dbReference type="ARBA" id="ARBA00029447"/>
    </source>
</evidence>
<dbReference type="SMART" id="SM00283">
    <property type="entry name" value="MA"/>
    <property type="match status" value="1"/>
</dbReference>
<evidence type="ECO:0000256" key="5">
    <source>
        <dbReference type="SAM" id="Phobius"/>
    </source>
</evidence>
<dbReference type="AlphaFoldDB" id="A0A7J0BSZ5"/>
<dbReference type="Proteomes" id="UP000503820">
    <property type="component" value="Unassembled WGS sequence"/>
</dbReference>
<dbReference type="Gene3D" id="3.30.450.290">
    <property type="match status" value="1"/>
</dbReference>
<evidence type="ECO:0000256" key="4">
    <source>
        <dbReference type="PROSITE-ProRule" id="PRU00284"/>
    </source>
</evidence>
<dbReference type="PANTHER" id="PTHR32089:SF112">
    <property type="entry name" value="LYSOZYME-LIKE PROTEIN-RELATED"/>
    <property type="match status" value="1"/>
</dbReference>
<evidence type="ECO:0000256" key="1">
    <source>
        <dbReference type="ARBA" id="ARBA00004370"/>
    </source>
</evidence>
<evidence type="ECO:0000259" key="7">
    <source>
        <dbReference type="PROSITE" id="PS50113"/>
    </source>
</evidence>
<feature type="domain" description="HAMP" evidence="8">
    <location>
        <begin position="210"/>
        <end position="262"/>
    </location>
</feature>
<dbReference type="SMART" id="SM00304">
    <property type="entry name" value="HAMP"/>
    <property type="match status" value="2"/>
</dbReference>
<evidence type="ECO:0000259" key="6">
    <source>
        <dbReference type="PROSITE" id="PS50111"/>
    </source>
</evidence>
<dbReference type="CDD" id="cd00130">
    <property type="entry name" value="PAS"/>
    <property type="match status" value="1"/>
</dbReference>
<dbReference type="InterPro" id="IPR004090">
    <property type="entry name" value="Chemotax_Me-accpt_rcpt"/>
</dbReference>
<dbReference type="PRINTS" id="PR00260">
    <property type="entry name" value="CHEMTRNSDUCR"/>
</dbReference>
<organism evidence="9 10">
    <name type="scientific">Desulfovibrio psychrotolerans</name>
    <dbReference type="NCBI Taxonomy" id="415242"/>
    <lineage>
        <taxon>Bacteria</taxon>
        <taxon>Pseudomonadati</taxon>
        <taxon>Thermodesulfobacteriota</taxon>
        <taxon>Desulfovibrionia</taxon>
        <taxon>Desulfovibrionales</taxon>
        <taxon>Desulfovibrionaceae</taxon>
        <taxon>Desulfovibrio</taxon>
    </lineage>
</organism>
<protein>
    <submittedName>
        <fullName evidence="9">Chemoreceptor protein A</fullName>
    </submittedName>
</protein>
<dbReference type="GO" id="GO:0006935">
    <property type="term" value="P:chemotaxis"/>
    <property type="evidence" value="ECO:0007669"/>
    <property type="project" value="InterPro"/>
</dbReference>
<evidence type="ECO:0000259" key="8">
    <source>
        <dbReference type="PROSITE" id="PS50885"/>
    </source>
</evidence>
<proteinExistence type="inferred from homology"/>
<dbReference type="InterPro" id="IPR004089">
    <property type="entry name" value="MCPsignal_dom"/>
</dbReference>
<keyword evidence="5" id="KW-0472">Membrane</keyword>
<dbReference type="Pfam" id="PF00015">
    <property type="entry name" value="MCPsignal"/>
    <property type="match status" value="1"/>
</dbReference>
<dbReference type="InterPro" id="IPR001610">
    <property type="entry name" value="PAC"/>
</dbReference>
<dbReference type="SUPFAM" id="SSF55785">
    <property type="entry name" value="PYP-like sensor domain (PAS domain)"/>
    <property type="match status" value="1"/>
</dbReference>
<keyword evidence="2 4" id="KW-0807">Transducer</keyword>
<dbReference type="InterPro" id="IPR000014">
    <property type="entry name" value="PAS"/>
</dbReference>
<evidence type="ECO:0000313" key="10">
    <source>
        <dbReference type="Proteomes" id="UP000503820"/>
    </source>
</evidence>
<accession>A0A7J0BSZ5</accession>
<dbReference type="GO" id="GO:0016020">
    <property type="term" value="C:membrane"/>
    <property type="evidence" value="ECO:0007669"/>
    <property type="project" value="UniProtKB-SubCell"/>
</dbReference>
<dbReference type="GO" id="GO:0007165">
    <property type="term" value="P:signal transduction"/>
    <property type="evidence" value="ECO:0007669"/>
    <property type="project" value="UniProtKB-KW"/>
</dbReference>
<dbReference type="PROSITE" id="PS50111">
    <property type="entry name" value="CHEMOTAXIS_TRANSDUC_2"/>
    <property type="match status" value="1"/>
</dbReference>